<dbReference type="InterPro" id="IPR002130">
    <property type="entry name" value="Cyclophilin-type_PPIase_dom"/>
</dbReference>
<keyword evidence="3" id="KW-0413">Isomerase</keyword>
<sequence length="226" mass="23066">MAFGALLALVPVAAPAEPAAPEPIVPAPAATPVQLVYVTLTTSAGAITLALDKTHAPLTTANFLKYVDSKRMDGALFYRAMHVPSDEPSGLLQGGVRDGAKLLPPVAHEPTSRTGILHKAGTISMARFAPGTATADFLILVSDMPSLDAAPGNAGQDPGAGFAAFGHVVAGMDVVRAIWNMPRSATKGEGVMKGDMLENEVRIVSARRASAPPAPAPVSPAAPPVP</sequence>
<keyword evidence="4" id="KW-0732">Signal</keyword>
<keyword evidence="2" id="KW-0697">Rotamase</keyword>
<name>A0A918PLZ6_9SPHN</name>
<proteinExistence type="predicted"/>
<dbReference type="EMBL" id="BMZA01000019">
    <property type="protein sequence ID" value="GGZ14766.1"/>
    <property type="molecule type" value="Genomic_DNA"/>
</dbReference>
<evidence type="ECO:0000256" key="3">
    <source>
        <dbReference type="ARBA" id="ARBA00023235"/>
    </source>
</evidence>
<keyword evidence="7" id="KW-1185">Reference proteome</keyword>
<reference evidence="6" key="2">
    <citation type="submission" date="2020-09" db="EMBL/GenBank/DDBJ databases">
        <authorList>
            <person name="Sun Q."/>
            <person name="Kim S."/>
        </authorList>
    </citation>
    <scope>NUCLEOTIDE SEQUENCE</scope>
    <source>
        <strain evidence="6">KCTC 32255</strain>
    </source>
</reference>
<evidence type="ECO:0000256" key="1">
    <source>
        <dbReference type="ARBA" id="ARBA00013194"/>
    </source>
</evidence>
<dbReference type="GO" id="GO:0003755">
    <property type="term" value="F:peptidyl-prolyl cis-trans isomerase activity"/>
    <property type="evidence" value="ECO:0007669"/>
    <property type="project" value="UniProtKB-KW"/>
</dbReference>
<evidence type="ECO:0000259" key="5">
    <source>
        <dbReference type="PROSITE" id="PS50072"/>
    </source>
</evidence>
<dbReference type="InterPro" id="IPR044665">
    <property type="entry name" value="E_coli_cyclophilin_A-like"/>
</dbReference>
<protein>
    <recommendedName>
        <fullName evidence="1">peptidylprolyl isomerase</fullName>
        <ecNumber evidence="1">5.2.1.8</ecNumber>
    </recommendedName>
</protein>
<dbReference type="PANTHER" id="PTHR43246">
    <property type="entry name" value="PEPTIDYL-PROLYL CIS-TRANS ISOMERASE CYP38, CHLOROPLASTIC"/>
    <property type="match status" value="1"/>
</dbReference>
<dbReference type="Pfam" id="PF00160">
    <property type="entry name" value="Pro_isomerase"/>
    <property type="match status" value="1"/>
</dbReference>
<dbReference type="AlphaFoldDB" id="A0A918PLZ6"/>
<dbReference type="Gene3D" id="2.40.100.10">
    <property type="entry name" value="Cyclophilin-like"/>
    <property type="match status" value="1"/>
</dbReference>
<evidence type="ECO:0000256" key="4">
    <source>
        <dbReference type="SAM" id="SignalP"/>
    </source>
</evidence>
<gene>
    <name evidence="6" type="ORF">GCM10011614_32150</name>
</gene>
<dbReference type="PROSITE" id="PS50072">
    <property type="entry name" value="CSA_PPIASE_2"/>
    <property type="match status" value="1"/>
</dbReference>
<evidence type="ECO:0000313" key="7">
    <source>
        <dbReference type="Proteomes" id="UP000648075"/>
    </source>
</evidence>
<comment type="caution">
    <text evidence="6">The sequence shown here is derived from an EMBL/GenBank/DDBJ whole genome shotgun (WGS) entry which is preliminary data.</text>
</comment>
<feature type="domain" description="PPIase cyclophilin-type" evidence="5">
    <location>
        <begin position="42"/>
        <end position="208"/>
    </location>
</feature>
<feature type="signal peptide" evidence="4">
    <location>
        <begin position="1"/>
        <end position="16"/>
    </location>
</feature>
<organism evidence="6 7">
    <name type="scientific">Novosphingobium colocasiae</name>
    <dbReference type="NCBI Taxonomy" id="1256513"/>
    <lineage>
        <taxon>Bacteria</taxon>
        <taxon>Pseudomonadati</taxon>
        <taxon>Pseudomonadota</taxon>
        <taxon>Alphaproteobacteria</taxon>
        <taxon>Sphingomonadales</taxon>
        <taxon>Sphingomonadaceae</taxon>
        <taxon>Novosphingobium</taxon>
    </lineage>
</organism>
<accession>A0A918PLZ6</accession>
<feature type="chain" id="PRO_5037265139" description="peptidylprolyl isomerase" evidence="4">
    <location>
        <begin position="17"/>
        <end position="226"/>
    </location>
</feature>
<evidence type="ECO:0000313" key="6">
    <source>
        <dbReference type="EMBL" id="GGZ14766.1"/>
    </source>
</evidence>
<dbReference type="InterPro" id="IPR029000">
    <property type="entry name" value="Cyclophilin-like_dom_sf"/>
</dbReference>
<dbReference type="EC" id="5.2.1.8" evidence="1"/>
<evidence type="ECO:0000256" key="2">
    <source>
        <dbReference type="ARBA" id="ARBA00023110"/>
    </source>
</evidence>
<reference evidence="6" key="1">
    <citation type="journal article" date="2014" name="Int. J. Syst. Evol. Microbiol.">
        <title>Complete genome sequence of Corynebacterium casei LMG S-19264T (=DSM 44701T), isolated from a smear-ripened cheese.</title>
        <authorList>
            <consortium name="US DOE Joint Genome Institute (JGI-PGF)"/>
            <person name="Walter F."/>
            <person name="Albersmeier A."/>
            <person name="Kalinowski J."/>
            <person name="Ruckert C."/>
        </authorList>
    </citation>
    <scope>NUCLEOTIDE SEQUENCE</scope>
    <source>
        <strain evidence="6">KCTC 32255</strain>
    </source>
</reference>
<dbReference type="SUPFAM" id="SSF50891">
    <property type="entry name" value="Cyclophilin-like"/>
    <property type="match status" value="1"/>
</dbReference>
<dbReference type="Proteomes" id="UP000648075">
    <property type="component" value="Unassembled WGS sequence"/>
</dbReference>